<dbReference type="RefSeq" id="WP_073105394.1">
    <property type="nucleotide sequence ID" value="NZ_FQYN01000001.1"/>
</dbReference>
<dbReference type="AlphaFoldDB" id="A0A1M6ARL3"/>
<sequence length="140" mass="15332">MNYPFAPALRFVVRPLALAGLLLGLAARPAQAQQTTPVTVTSADATSIRLRIDNAAHRPGRVQVLSRRSGQVLFDETFAAPAYGHRFNFRDLAAGRYVLLVQTGGRHYRYTFQTEQNPAGAGITLRMLRTQGPELLAAAR</sequence>
<gene>
    <name evidence="2" type="ORF">SAMN02745146_0739</name>
</gene>
<dbReference type="EMBL" id="FQYN01000001">
    <property type="protein sequence ID" value="SHI39112.1"/>
    <property type="molecule type" value="Genomic_DNA"/>
</dbReference>
<evidence type="ECO:0000313" key="3">
    <source>
        <dbReference type="Proteomes" id="UP000184418"/>
    </source>
</evidence>
<feature type="chain" id="PRO_5012070464" description="Por secretion system C-terminal sorting domain-containing protein" evidence="1">
    <location>
        <begin position="33"/>
        <end position="140"/>
    </location>
</feature>
<feature type="signal peptide" evidence="1">
    <location>
        <begin position="1"/>
        <end position="32"/>
    </location>
</feature>
<dbReference type="Proteomes" id="UP000184418">
    <property type="component" value="Unassembled WGS sequence"/>
</dbReference>
<organism evidence="2 3">
    <name type="scientific">Hymenobacter daecheongensis DSM 21074</name>
    <dbReference type="NCBI Taxonomy" id="1121955"/>
    <lineage>
        <taxon>Bacteria</taxon>
        <taxon>Pseudomonadati</taxon>
        <taxon>Bacteroidota</taxon>
        <taxon>Cytophagia</taxon>
        <taxon>Cytophagales</taxon>
        <taxon>Hymenobacteraceae</taxon>
        <taxon>Hymenobacter</taxon>
    </lineage>
</organism>
<protein>
    <recommendedName>
        <fullName evidence="4">Por secretion system C-terminal sorting domain-containing protein</fullName>
    </recommendedName>
</protein>
<accession>A0A1M6ARL3</accession>
<evidence type="ECO:0008006" key="4">
    <source>
        <dbReference type="Google" id="ProtNLM"/>
    </source>
</evidence>
<evidence type="ECO:0000256" key="1">
    <source>
        <dbReference type="SAM" id="SignalP"/>
    </source>
</evidence>
<evidence type="ECO:0000313" key="2">
    <source>
        <dbReference type="EMBL" id="SHI39112.1"/>
    </source>
</evidence>
<reference evidence="2 3" key="1">
    <citation type="submission" date="2016-11" db="EMBL/GenBank/DDBJ databases">
        <authorList>
            <person name="Jaros S."/>
            <person name="Januszkiewicz K."/>
            <person name="Wedrychowicz H."/>
        </authorList>
    </citation>
    <scope>NUCLEOTIDE SEQUENCE [LARGE SCALE GENOMIC DNA]</scope>
    <source>
        <strain evidence="2 3">DSM 21074</strain>
    </source>
</reference>
<keyword evidence="1" id="KW-0732">Signal</keyword>
<proteinExistence type="predicted"/>
<dbReference type="OrthoDB" id="886772at2"/>
<keyword evidence="3" id="KW-1185">Reference proteome</keyword>
<name>A0A1M6ARL3_9BACT</name>